<dbReference type="Proteomes" id="UP001596111">
    <property type="component" value="Unassembled WGS sequence"/>
</dbReference>
<comment type="similarity">
    <text evidence="1">Belongs to the acetyltransferase family. GNAT subfamily.</text>
</comment>
<evidence type="ECO:0000256" key="4">
    <source>
        <dbReference type="ARBA" id="ARBA00022679"/>
    </source>
</evidence>
<evidence type="ECO:0000256" key="2">
    <source>
        <dbReference type="ARBA" id="ARBA00022491"/>
    </source>
</evidence>
<reference evidence="9" key="1">
    <citation type="journal article" date="2019" name="Int. J. Syst. Evol. Microbiol.">
        <title>The Global Catalogue of Microorganisms (GCM) 10K type strain sequencing project: providing services to taxonomists for standard genome sequencing and annotation.</title>
        <authorList>
            <consortium name="The Broad Institute Genomics Platform"/>
            <consortium name="The Broad Institute Genome Sequencing Center for Infectious Disease"/>
            <person name="Wu L."/>
            <person name="Ma J."/>
        </authorList>
    </citation>
    <scope>NUCLEOTIDE SEQUENCE [LARGE SCALE GENOMIC DNA]</scope>
    <source>
        <strain evidence="9">CGMCC 1.13587</strain>
    </source>
</reference>
<keyword evidence="3" id="KW-1277">Toxin-antitoxin system</keyword>
<keyword evidence="2" id="KW-0678">Repressor</keyword>
<feature type="domain" description="N-acetyltransferase" evidence="7">
    <location>
        <begin position="42"/>
        <end position="146"/>
    </location>
</feature>
<evidence type="ECO:0000313" key="8">
    <source>
        <dbReference type="EMBL" id="MFC5580791.1"/>
    </source>
</evidence>
<name>A0ABW0SWS8_9GAMM</name>
<dbReference type="GO" id="GO:0016746">
    <property type="term" value="F:acyltransferase activity"/>
    <property type="evidence" value="ECO:0007669"/>
    <property type="project" value="UniProtKB-KW"/>
</dbReference>
<evidence type="ECO:0000256" key="3">
    <source>
        <dbReference type="ARBA" id="ARBA00022649"/>
    </source>
</evidence>
<evidence type="ECO:0000256" key="6">
    <source>
        <dbReference type="ARBA" id="ARBA00049880"/>
    </source>
</evidence>
<dbReference type="Pfam" id="PF00583">
    <property type="entry name" value="Acetyltransf_1"/>
    <property type="match status" value="1"/>
</dbReference>
<evidence type="ECO:0000256" key="1">
    <source>
        <dbReference type="ARBA" id="ARBA00009342"/>
    </source>
</evidence>
<evidence type="ECO:0000259" key="7">
    <source>
        <dbReference type="Pfam" id="PF00583"/>
    </source>
</evidence>
<proteinExistence type="inferred from homology"/>
<dbReference type="EC" id="2.3.1.-" evidence="8"/>
<dbReference type="RefSeq" id="WP_377325612.1">
    <property type="nucleotide sequence ID" value="NZ_JBHSNG010000005.1"/>
</dbReference>
<gene>
    <name evidence="8" type="ORF">ACFPPB_06670</name>
</gene>
<organism evidence="8 9">
    <name type="scientific">Rhodanobacter terrae</name>
    <dbReference type="NCBI Taxonomy" id="418647"/>
    <lineage>
        <taxon>Bacteria</taxon>
        <taxon>Pseudomonadati</taxon>
        <taxon>Pseudomonadota</taxon>
        <taxon>Gammaproteobacteria</taxon>
        <taxon>Lysobacterales</taxon>
        <taxon>Rhodanobacteraceae</taxon>
        <taxon>Rhodanobacter</taxon>
    </lineage>
</organism>
<dbReference type="EMBL" id="JBHSNG010000005">
    <property type="protein sequence ID" value="MFC5580791.1"/>
    <property type="molecule type" value="Genomic_DNA"/>
</dbReference>
<dbReference type="Gene3D" id="3.40.630.30">
    <property type="match status" value="1"/>
</dbReference>
<accession>A0ABW0SWS8</accession>
<sequence>MTLRFTLLDTHQHDRNGFICGEPTLDAYLRGQAGQHQRDGIATTHVLVDDGDAAHILGYCSLAAAQTNIGDLQPADRKRLPAYPVPAVRIGRLAVSSEGRGKGYGRLLLGHAVNGGMQLRIQLGVKVVLVDAPNERAAAFYRLHGFRETANNALTLYLPLGKG</sequence>
<dbReference type="InterPro" id="IPR016181">
    <property type="entry name" value="Acyl_CoA_acyltransferase"/>
</dbReference>
<evidence type="ECO:0000313" key="9">
    <source>
        <dbReference type="Proteomes" id="UP001596111"/>
    </source>
</evidence>
<dbReference type="PANTHER" id="PTHR36449:SF1">
    <property type="entry name" value="ACETYLTRANSFERASE"/>
    <property type="match status" value="1"/>
</dbReference>
<protein>
    <submittedName>
        <fullName evidence="8">GNAT family N-acetyltransferase</fullName>
        <ecNumber evidence="8">2.3.1.-</ecNumber>
    </submittedName>
</protein>
<dbReference type="PANTHER" id="PTHR36449">
    <property type="entry name" value="ACETYLTRANSFERASE-RELATED"/>
    <property type="match status" value="1"/>
</dbReference>
<comment type="catalytic activity">
    <reaction evidence="6">
        <text>glycyl-tRNA(Gly) + acetyl-CoA = N-acetylglycyl-tRNA(Gly) + CoA + H(+)</text>
        <dbReference type="Rhea" id="RHEA:81867"/>
        <dbReference type="Rhea" id="RHEA-COMP:9683"/>
        <dbReference type="Rhea" id="RHEA-COMP:19766"/>
        <dbReference type="ChEBI" id="CHEBI:15378"/>
        <dbReference type="ChEBI" id="CHEBI:57287"/>
        <dbReference type="ChEBI" id="CHEBI:57288"/>
        <dbReference type="ChEBI" id="CHEBI:78522"/>
        <dbReference type="ChEBI" id="CHEBI:232036"/>
    </reaction>
</comment>
<keyword evidence="9" id="KW-1185">Reference proteome</keyword>
<keyword evidence="5 8" id="KW-0012">Acyltransferase</keyword>
<evidence type="ECO:0000256" key="5">
    <source>
        <dbReference type="ARBA" id="ARBA00023315"/>
    </source>
</evidence>
<comment type="caution">
    <text evidence="8">The sequence shown here is derived from an EMBL/GenBank/DDBJ whole genome shotgun (WGS) entry which is preliminary data.</text>
</comment>
<dbReference type="InterPro" id="IPR000182">
    <property type="entry name" value="GNAT_dom"/>
</dbReference>
<keyword evidence="4 8" id="KW-0808">Transferase</keyword>
<dbReference type="SUPFAM" id="SSF55729">
    <property type="entry name" value="Acyl-CoA N-acyltransferases (Nat)"/>
    <property type="match status" value="1"/>
</dbReference>